<evidence type="ECO:0000313" key="13">
    <source>
        <dbReference type="Proteomes" id="UP001154078"/>
    </source>
</evidence>
<dbReference type="SMART" id="SM00180">
    <property type="entry name" value="EGF_Lam"/>
    <property type="match status" value="9"/>
</dbReference>
<feature type="disulfide bond" evidence="8">
    <location>
        <begin position="10"/>
        <end position="22"/>
    </location>
</feature>
<evidence type="ECO:0000256" key="8">
    <source>
        <dbReference type="PROSITE-ProRule" id="PRU00460"/>
    </source>
</evidence>
<evidence type="ECO:0008006" key="14">
    <source>
        <dbReference type="Google" id="ProtNLM"/>
    </source>
</evidence>
<keyword evidence="3" id="KW-0732">Signal</keyword>
<dbReference type="GO" id="GO:0048731">
    <property type="term" value="P:system development"/>
    <property type="evidence" value="ECO:0007669"/>
    <property type="project" value="UniProtKB-ARBA"/>
</dbReference>
<dbReference type="InterPro" id="IPR000742">
    <property type="entry name" value="EGF"/>
</dbReference>
<dbReference type="PANTHER" id="PTHR10574">
    <property type="entry name" value="NETRIN/LAMININ-RELATED"/>
    <property type="match status" value="1"/>
</dbReference>
<feature type="coiled-coil region" evidence="9">
    <location>
        <begin position="856"/>
        <end position="946"/>
    </location>
</feature>
<dbReference type="PROSITE" id="PS50027">
    <property type="entry name" value="EGF_LAM_2"/>
    <property type="match status" value="7"/>
</dbReference>
<dbReference type="FunFam" id="2.10.25.10:FF:000051">
    <property type="entry name" value="Laminin subunit alpha 4"/>
    <property type="match status" value="1"/>
</dbReference>
<gene>
    <name evidence="12" type="ORF">MELIAE_LOCUS971</name>
</gene>
<dbReference type="GO" id="GO:0009887">
    <property type="term" value="P:animal organ morphogenesis"/>
    <property type="evidence" value="ECO:0007669"/>
    <property type="project" value="TreeGrafter"/>
</dbReference>
<evidence type="ECO:0000256" key="2">
    <source>
        <dbReference type="ARBA" id="ARBA00022525"/>
    </source>
</evidence>
<dbReference type="GO" id="GO:0009888">
    <property type="term" value="P:tissue development"/>
    <property type="evidence" value="ECO:0007669"/>
    <property type="project" value="TreeGrafter"/>
</dbReference>
<keyword evidence="2" id="KW-0964">Secreted</keyword>
<organism evidence="12 13">
    <name type="scientific">Brassicogethes aeneus</name>
    <name type="common">Rape pollen beetle</name>
    <name type="synonym">Meligethes aeneus</name>
    <dbReference type="NCBI Taxonomy" id="1431903"/>
    <lineage>
        <taxon>Eukaryota</taxon>
        <taxon>Metazoa</taxon>
        <taxon>Ecdysozoa</taxon>
        <taxon>Arthropoda</taxon>
        <taxon>Hexapoda</taxon>
        <taxon>Insecta</taxon>
        <taxon>Pterygota</taxon>
        <taxon>Neoptera</taxon>
        <taxon>Endopterygota</taxon>
        <taxon>Coleoptera</taxon>
        <taxon>Polyphaga</taxon>
        <taxon>Cucujiformia</taxon>
        <taxon>Nitidulidae</taxon>
        <taxon>Meligethinae</taxon>
        <taxon>Brassicogethes</taxon>
    </lineage>
</organism>
<dbReference type="SMART" id="SM00281">
    <property type="entry name" value="LamB"/>
    <property type="match status" value="1"/>
</dbReference>
<proteinExistence type="predicted"/>
<feature type="disulfide bond" evidence="8">
    <location>
        <begin position="543"/>
        <end position="555"/>
    </location>
</feature>
<keyword evidence="7 8" id="KW-0424">Laminin EGF-like domain</keyword>
<comment type="caution">
    <text evidence="8">Lacks conserved residue(s) required for the propagation of feature annotation.</text>
</comment>
<feature type="disulfide bond" evidence="8">
    <location>
        <begin position="460"/>
        <end position="469"/>
    </location>
</feature>
<keyword evidence="9" id="KW-0175">Coiled coil</keyword>
<evidence type="ECO:0000256" key="9">
    <source>
        <dbReference type="SAM" id="Coils"/>
    </source>
</evidence>
<keyword evidence="6" id="KW-0325">Glycoprotein</keyword>
<feature type="domain" description="Laminin EGF-like" evidence="10">
    <location>
        <begin position="591"/>
        <end position="636"/>
    </location>
</feature>
<dbReference type="SUPFAM" id="SSF57196">
    <property type="entry name" value="EGF/Laminin"/>
    <property type="match status" value="8"/>
</dbReference>
<evidence type="ECO:0000256" key="6">
    <source>
        <dbReference type="ARBA" id="ARBA00023180"/>
    </source>
</evidence>
<feature type="domain" description="Laminin EGF-like" evidence="10">
    <location>
        <begin position="489"/>
        <end position="542"/>
    </location>
</feature>
<dbReference type="InterPro" id="IPR050440">
    <property type="entry name" value="Laminin/Netrin_ECM"/>
</dbReference>
<evidence type="ECO:0000256" key="1">
    <source>
        <dbReference type="ARBA" id="ARBA00004613"/>
    </source>
</evidence>
<dbReference type="InterPro" id="IPR002049">
    <property type="entry name" value="LE_dom"/>
</dbReference>
<reference evidence="12" key="1">
    <citation type="submission" date="2021-12" db="EMBL/GenBank/DDBJ databases">
        <authorList>
            <person name="King R."/>
        </authorList>
    </citation>
    <scope>NUCLEOTIDE SEQUENCE</scope>
</reference>
<dbReference type="Gene3D" id="2.10.25.10">
    <property type="entry name" value="Laminin"/>
    <property type="match status" value="8"/>
</dbReference>
<dbReference type="PROSITE" id="PS01248">
    <property type="entry name" value="EGF_LAM_1"/>
    <property type="match status" value="6"/>
</dbReference>
<evidence type="ECO:0000256" key="7">
    <source>
        <dbReference type="ARBA" id="ARBA00023292"/>
    </source>
</evidence>
<name>A0A9P0ARX2_BRAAE</name>
<keyword evidence="5 8" id="KW-1015">Disulfide bond</keyword>
<feature type="domain" description="Laminin EGF-like" evidence="10">
    <location>
        <begin position="57"/>
        <end position="109"/>
    </location>
</feature>
<dbReference type="InterPro" id="IPR000034">
    <property type="entry name" value="Laminin_IV"/>
</dbReference>
<dbReference type="OrthoDB" id="430826at2759"/>
<feature type="disulfide bond" evidence="8">
    <location>
        <begin position="515"/>
        <end position="524"/>
    </location>
</feature>
<feature type="disulfide bond" evidence="8">
    <location>
        <begin position="357"/>
        <end position="366"/>
    </location>
</feature>
<sequence length="1223" mass="135959">MREDGYCIACECDSVGSRSLQCNSEGKCQCKPGVTGEKCDRCASNHYDFGASGCKSCDCEPAGSINNEPRCDPWTGFCMCKSNVEGKHCRECKPGFFNLDMENEFGCSPCFCYGQTSECTSAPGFSKYQIESGFAKSNERWYAMDEYNRHIESRYDGVSQSIGVQALADESAYFVAPDRFLGDQRASYNQLLYFTLRIGDPRAIPTARDIILEGAGGEVSNTIFAQKNPTPNVQVQEYKFRLHEHPDFGWQPRLSAIAFISILTNLTAIRIKGTYSPQGVGFLDDVKLETASRGVAGVPAKWVELCKCPDGYVGQYCESCAPGYRHFPDQGPFNHCIPCDCNKHAEICDSESGRCICHHNTAGENCEFCARGYYGNALGGTETDCQPCGCPNGGACIQVDEENIMCTECPAGYAGAKCESCSDGYFRSQNNQCVPCECNNHIDTNGIGNCDPTTGECLRCIHNTAGFHCDECLVGHYGNPILPEGCKICECYHLGTQANNDGAPICDQSSGSCVCKPHVVGTNCDKCEDGFYNLQSGAGCQSCDCDTVGSLNHTCDSYTGQCFCRPGVTGLRCDHCETLKYGFSIKGCTDCDCDGIGSTDLQCDASGQCPCLNNVEGRRCDRCKENKFARQKGCIDCPDCYNLVQNASRTHNNKLQKLNEILDEIERNPTVIADDQFPDELNKVKKEIATFYQDVKEATGDNTIVKQVNDIRDKKEEISKTLIGIDENIYTTEEKAIKTKEVMIETDKQFKEAESRLNDLVKHFEVDAKQVLEDARNRSKTAGQQSDKMTEIAHEARNLADELDVRADALTLKTEETRNKSIDALEKARNATLIQQKIIEEARIIKNELIGVEQTLNNTQKLSKEVKEKASAAKKEALELLNEVNNLIVPHMNIEELKAKVKGLEDEAYNIRNKSDNLLINNDKLLDDIKEKLLEGEDLLDNAKRQQVSTDELMDEINILKAQADKSVILGNEIIKKAKEYYDLFQDFDRQTAKSKQEAEDALNTIEEIVAIINETNQNIGQAEVSLNEAKGSAERALENAKNADYLAKNASANALKIKNSAEVLYQNASDLGNEANLMFDRVTNTEGRLKNLMEITRSNDTLINDAKEKVGRAGKDTEEASKSVNDLLDNVNAIINELNNSPNINEDEIDKYEVEIKEIEAKIKDAQLEETLEALREKRKEQDELIDKYNMEIEKLERDVSNIELITKTLPFDCFKRVELEP</sequence>
<dbReference type="PRINTS" id="PR00011">
    <property type="entry name" value="EGFLAMININ"/>
</dbReference>
<dbReference type="FunFam" id="2.10.25.10:FF:000224">
    <property type="entry name" value="Usherin"/>
    <property type="match status" value="1"/>
</dbReference>
<feature type="disulfide bond" evidence="8">
    <location>
        <begin position="472"/>
        <end position="486"/>
    </location>
</feature>
<feature type="disulfide bond" evidence="8">
    <location>
        <begin position="564"/>
        <end position="573"/>
    </location>
</feature>
<keyword evidence="4" id="KW-0677">Repeat</keyword>
<comment type="subcellular location">
    <subcellularLocation>
        <location evidence="1">Secreted</location>
    </subcellularLocation>
</comment>
<dbReference type="PROSITE" id="PS51115">
    <property type="entry name" value="LAMININ_IVA"/>
    <property type="match status" value="1"/>
</dbReference>
<evidence type="ECO:0000256" key="5">
    <source>
        <dbReference type="ARBA" id="ARBA00023157"/>
    </source>
</evidence>
<dbReference type="AlphaFoldDB" id="A0A9P0ARX2"/>
<feature type="domain" description="Laminin EGF-like" evidence="10">
    <location>
        <begin position="543"/>
        <end position="590"/>
    </location>
</feature>
<evidence type="ECO:0000259" key="11">
    <source>
        <dbReference type="PROSITE" id="PS51115"/>
    </source>
</evidence>
<accession>A0A9P0ARX2</accession>
<dbReference type="FunFam" id="2.10.25.10:FF:000193">
    <property type="entry name" value="Laminin subunit gamma 1"/>
    <property type="match status" value="1"/>
</dbReference>
<feature type="disulfide bond" evidence="8">
    <location>
        <begin position="80"/>
        <end position="89"/>
    </location>
</feature>
<feature type="disulfide bond" evidence="8">
    <location>
        <begin position="545"/>
        <end position="562"/>
    </location>
</feature>
<dbReference type="CDD" id="cd00055">
    <property type="entry name" value="EGF_Lam"/>
    <property type="match status" value="9"/>
</dbReference>
<evidence type="ECO:0000259" key="10">
    <source>
        <dbReference type="PROSITE" id="PS50027"/>
    </source>
</evidence>
<feature type="disulfide bond" evidence="8">
    <location>
        <begin position="30"/>
        <end position="39"/>
    </location>
</feature>
<evidence type="ECO:0000313" key="12">
    <source>
        <dbReference type="EMBL" id="CAH0546889.1"/>
    </source>
</evidence>
<dbReference type="PANTHER" id="PTHR10574:SF435">
    <property type="entry name" value="LAMININ SUBUNIT GAMMA-1"/>
    <property type="match status" value="1"/>
</dbReference>
<feature type="coiled-coil region" evidence="9">
    <location>
        <begin position="1150"/>
        <end position="1207"/>
    </location>
</feature>
<dbReference type="FunFam" id="2.10.25.10:FF:000067">
    <property type="entry name" value="Laminin subunit gamma 1"/>
    <property type="match status" value="2"/>
</dbReference>
<feature type="disulfide bond" evidence="8">
    <location>
        <begin position="591"/>
        <end position="603"/>
    </location>
</feature>
<dbReference type="FunFam" id="2.10.25.10:FF:000615">
    <property type="entry name" value="Laminin subunit gamma-3"/>
    <property type="match status" value="1"/>
</dbReference>
<feature type="domain" description="Laminin IV type A" evidence="11">
    <location>
        <begin position="136"/>
        <end position="305"/>
    </location>
</feature>
<dbReference type="EMBL" id="OV121132">
    <property type="protein sequence ID" value="CAH0546889.1"/>
    <property type="molecule type" value="Genomic_DNA"/>
</dbReference>
<dbReference type="GO" id="GO:0005576">
    <property type="term" value="C:extracellular region"/>
    <property type="evidence" value="ECO:0007669"/>
    <property type="project" value="UniProtKB-SubCell"/>
</dbReference>
<protein>
    <recommendedName>
        <fullName evidence="14">Laminin subunit gamma-1</fullName>
    </recommendedName>
</protein>
<feature type="domain" description="Laminin EGF-like" evidence="10">
    <location>
        <begin position="436"/>
        <end position="488"/>
    </location>
</feature>
<evidence type="ECO:0000256" key="4">
    <source>
        <dbReference type="ARBA" id="ARBA00022737"/>
    </source>
</evidence>
<dbReference type="Proteomes" id="UP001154078">
    <property type="component" value="Chromosome 1"/>
</dbReference>
<dbReference type="Pfam" id="PF00053">
    <property type="entry name" value="EGF_laminin"/>
    <property type="match status" value="9"/>
</dbReference>
<keyword evidence="13" id="KW-1185">Reference proteome</keyword>
<dbReference type="SMART" id="SM00181">
    <property type="entry name" value="EGF"/>
    <property type="match status" value="5"/>
</dbReference>
<evidence type="ECO:0000256" key="3">
    <source>
        <dbReference type="ARBA" id="ARBA00022729"/>
    </source>
</evidence>
<feature type="domain" description="Laminin EGF-like" evidence="10">
    <location>
        <begin position="339"/>
        <end position="387"/>
    </location>
</feature>
<feature type="disulfide bond" evidence="8">
    <location>
        <begin position="611"/>
        <end position="620"/>
    </location>
</feature>
<feature type="domain" description="Laminin EGF-like" evidence="10">
    <location>
        <begin position="10"/>
        <end position="56"/>
    </location>
</feature>
<dbReference type="Pfam" id="PF00052">
    <property type="entry name" value="Laminin_B"/>
    <property type="match status" value="1"/>
</dbReference>